<evidence type="ECO:0000259" key="4">
    <source>
        <dbReference type="SMART" id="SM00903"/>
    </source>
</evidence>
<evidence type="ECO:0000256" key="2">
    <source>
        <dbReference type="ARBA" id="ARBA00022630"/>
    </source>
</evidence>
<evidence type="ECO:0000256" key="1">
    <source>
        <dbReference type="ARBA" id="ARBA00001917"/>
    </source>
</evidence>
<comment type="caution">
    <text evidence="5">The sequence shown here is derived from an EMBL/GenBank/DDBJ whole genome shotgun (WGS) entry which is preliminary data.</text>
</comment>
<proteinExistence type="inferred from homology"/>
<gene>
    <name evidence="5" type="ORF">BKP35_06130</name>
</gene>
<evidence type="ECO:0000313" key="5">
    <source>
        <dbReference type="EMBL" id="OIJ14625.1"/>
    </source>
</evidence>
<dbReference type="AlphaFoldDB" id="A0A1S2LTC3"/>
<keyword evidence="6" id="KW-1185">Reference proteome</keyword>
<evidence type="ECO:0000313" key="6">
    <source>
        <dbReference type="Proteomes" id="UP000180098"/>
    </source>
</evidence>
<feature type="domain" description="Flavin reductase like" evidence="4">
    <location>
        <begin position="10"/>
        <end position="150"/>
    </location>
</feature>
<dbReference type="InterPro" id="IPR012349">
    <property type="entry name" value="Split_barrel_FMN-bd"/>
</dbReference>
<dbReference type="Pfam" id="PF01613">
    <property type="entry name" value="Flavin_Reduct"/>
    <property type="match status" value="1"/>
</dbReference>
<accession>A0A1S2LTC3</accession>
<dbReference type="Gene3D" id="2.30.110.10">
    <property type="entry name" value="Electron Transport, Fmn-binding Protein, Chain A"/>
    <property type="match status" value="1"/>
</dbReference>
<dbReference type="GO" id="GO:0016646">
    <property type="term" value="F:oxidoreductase activity, acting on the CH-NH group of donors, NAD or NADP as acceptor"/>
    <property type="evidence" value="ECO:0007669"/>
    <property type="project" value="UniProtKB-ARBA"/>
</dbReference>
<dbReference type="PANTHER" id="PTHR43567">
    <property type="entry name" value="FLAVOREDOXIN-RELATED-RELATED"/>
    <property type="match status" value="1"/>
</dbReference>
<reference evidence="5 6" key="1">
    <citation type="submission" date="2016-10" db="EMBL/GenBank/DDBJ databases">
        <title>Draft genome sequences of four alkaliphilic bacteria belonging to the Anaerobacillus genus.</title>
        <authorList>
            <person name="Bassil N.M."/>
            <person name="Lloyd J.R."/>
        </authorList>
    </citation>
    <scope>NUCLEOTIDE SEQUENCE [LARGE SCALE GENOMIC DNA]</scope>
    <source>
        <strain evidence="5 6">DSM 15340</strain>
    </source>
</reference>
<name>A0A1S2LTC3_9BACI</name>
<protein>
    <submittedName>
        <fullName evidence="5">Flavin oxidoreductase</fullName>
    </submittedName>
</protein>
<dbReference type="SMART" id="SM00903">
    <property type="entry name" value="Flavin_Reduct"/>
    <property type="match status" value="1"/>
</dbReference>
<dbReference type="InterPro" id="IPR002563">
    <property type="entry name" value="Flavin_Rdtase-like_dom"/>
</dbReference>
<comment type="cofactor">
    <cofactor evidence="1">
        <name>FMN</name>
        <dbReference type="ChEBI" id="CHEBI:58210"/>
    </cofactor>
</comment>
<sequence length="185" mass="20916">MLKSTDETVLHCYPGLIALVTAEWNGTKNIMAAGWHSYISFAPPIYGVAIAEERFTHHLVKNSGEFAIQFVPAEFAKYIEGSGKLTGNDGDKFEALNIPYKKGETINSPILTEAYVVYECKVKDIQKYGDHDWIVGDITKFHKDETRFDGFSPNWNKLEMPLYVGQSEYLIANKDSKKISIDLKK</sequence>
<dbReference type="InterPro" id="IPR052174">
    <property type="entry name" value="Flavoredoxin"/>
</dbReference>
<evidence type="ECO:0000256" key="3">
    <source>
        <dbReference type="ARBA" id="ARBA00038054"/>
    </source>
</evidence>
<organism evidence="5 6">
    <name type="scientific">Anaerobacillus arseniciselenatis</name>
    <dbReference type="NCBI Taxonomy" id="85682"/>
    <lineage>
        <taxon>Bacteria</taxon>
        <taxon>Bacillati</taxon>
        <taxon>Bacillota</taxon>
        <taxon>Bacilli</taxon>
        <taxon>Bacillales</taxon>
        <taxon>Bacillaceae</taxon>
        <taxon>Anaerobacillus</taxon>
    </lineage>
</organism>
<dbReference type="Proteomes" id="UP000180098">
    <property type="component" value="Unassembled WGS sequence"/>
</dbReference>
<dbReference type="OrthoDB" id="9794638at2"/>
<dbReference type="PANTHER" id="PTHR43567:SF1">
    <property type="entry name" value="FLAVOREDOXIN"/>
    <property type="match status" value="1"/>
</dbReference>
<dbReference type="SUPFAM" id="SSF50475">
    <property type="entry name" value="FMN-binding split barrel"/>
    <property type="match status" value="1"/>
</dbReference>
<dbReference type="GO" id="GO:0010181">
    <property type="term" value="F:FMN binding"/>
    <property type="evidence" value="ECO:0007669"/>
    <property type="project" value="InterPro"/>
</dbReference>
<keyword evidence="2" id="KW-0285">Flavoprotein</keyword>
<dbReference type="RefSeq" id="WP_071312506.1">
    <property type="nucleotide sequence ID" value="NZ_MLQQ01000005.1"/>
</dbReference>
<comment type="similarity">
    <text evidence="3">Belongs to the flavoredoxin family.</text>
</comment>
<dbReference type="EMBL" id="MLQQ01000005">
    <property type="protein sequence ID" value="OIJ14625.1"/>
    <property type="molecule type" value="Genomic_DNA"/>
</dbReference>